<dbReference type="GO" id="GO:0003964">
    <property type="term" value="F:RNA-directed DNA polymerase activity"/>
    <property type="evidence" value="ECO:0007669"/>
    <property type="project" value="UniProtKB-KW"/>
</dbReference>
<name>A0AAW1N6J8_POPJA</name>
<dbReference type="Pfam" id="PF17919">
    <property type="entry name" value="RT_RNaseH_2"/>
    <property type="match status" value="1"/>
</dbReference>
<sequence length="81" mass="8991">MSKITSPLRNLTRQDVEFIWTTEHDNALKQVKHLLTNAPILSFFNPTEQIEIETDASKDGLGACLLQNGYPINDNASGGFT</sequence>
<reference evidence="2 3" key="1">
    <citation type="journal article" date="2024" name="BMC Genomics">
        <title>De novo assembly and annotation of Popillia japonica's genome with initial clues to its potential as an invasive pest.</title>
        <authorList>
            <person name="Cucini C."/>
            <person name="Boschi S."/>
            <person name="Funari R."/>
            <person name="Cardaioli E."/>
            <person name="Iannotti N."/>
            <person name="Marturano G."/>
            <person name="Paoli F."/>
            <person name="Bruttini M."/>
            <person name="Carapelli A."/>
            <person name="Frati F."/>
            <person name="Nardi F."/>
        </authorList>
    </citation>
    <scope>NUCLEOTIDE SEQUENCE [LARGE SCALE GENOMIC DNA]</scope>
    <source>
        <strain evidence="2">DMR45628</strain>
    </source>
</reference>
<dbReference type="SUPFAM" id="SSF56672">
    <property type="entry name" value="DNA/RNA polymerases"/>
    <property type="match status" value="1"/>
</dbReference>
<feature type="domain" description="Reverse transcriptase/retrotransposon-derived protein RNase H-like" evidence="1">
    <location>
        <begin position="20"/>
        <end position="69"/>
    </location>
</feature>
<evidence type="ECO:0000259" key="1">
    <source>
        <dbReference type="Pfam" id="PF17919"/>
    </source>
</evidence>
<dbReference type="AlphaFoldDB" id="A0AAW1N6J8"/>
<keyword evidence="2" id="KW-0695">RNA-directed DNA polymerase</keyword>
<dbReference type="PANTHER" id="PTHR37984:SF8">
    <property type="entry name" value="CCHC-TYPE DOMAIN-CONTAINING PROTEIN"/>
    <property type="match status" value="1"/>
</dbReference>
<gene>
    <name evidence="2" type="ORF">QE152_g3542</name>
</gene>
<evidence type="ECO:0000313" key="3">
    <source>
        <dbReference type="Proteomes" id="UP001458880"/>
    </source>
</evidence>
<dbReference type="Proteomes" id="UP001458880">
    <property type="component" value="Unassembled WGS sequence"/>
</dbReference>
<comment type="caution">
    <text evidence="2">The sequence shown here is derived from an EMBL/GenBank/DDBJ whole genome shotgun (WGS) entry which is preliminary data.</text>
</comment>
<evidence type="ECO:0000313" key="2">
    <source>
        <dbReference type="EMBL" id="KAK9753387.1"/>
    </source>
</evidence>
<dbReference type="InterPro" id="IPR043502">
    <property type="entry name" value="DNA/RNA_pol_sf"/>
</dbReference>
<protein>
    <submittedName>
        <fullName evidence="2">RNase H-like domain found in reverse transcriptase</fullName>
    </submittedName>
</protein>
<keyword evidence="2" id="KW-0548">Nucleotidyltransferase</keyword>
<dbReference type="InterPro" id="IPR050951">
    <property type="entry name" value="Retrovirus_Pol_polyprotein"/>
</dbReference>
<keyword evidence="2" id="KW-0808">Transferase</keyword>
<proteinExistence type="predicted"/>
<keyword evidence="3" id="KW-1185">Reference proteome</keyword>
<dbReference type="Gene3D" id="3.30.70.270">
    <property type="match status" value="1"/>
</dbReference>
<dbReference type="EMBL" id="JASPKY010000014">
    <property type="protein sequence ID" value="KAK9753387.1"/>
    <property type="molecule type" value="Genomic_DNA"/>
</dbReference>
<accession>A0AAW1N6J8</accession>
<organism evidence="2 3">
    <name type="scientific">Popillia japonica</name>
    <name type="common">Japanese beetle</name>
    <dbReference type="NCBI Taxonomy" id="7064"/>
    <lineage>
        <taxon>Eukaryota</taxon>
        <taxon>Metazoa</taxon>
        <taxon>Ecdysozoa</taxon>
        <taxon>Arthropoda</taxon>
        <taxon>Hexapoda</taxon>
        <taxon>Insecta</taxon>
        <taxon>Pterygota</taxon>
        <taxon>Neoptera</taxon>
        <taxon>Endopterygota</taxon>
        <taxon>Coleoptera</taxon>
        <taxon>Polyphaga</taxon>
        <taxon>Scarabaeiformia</taxon>
        <taxon>Scarabaeidae</taxon>
        <taxon>Rutelinae</taxon>
        <taxon>Popillia</taxon>
    </lineage>
</organism>
<dbReference type="InterPro" id="IPR041577">
    <property type="entry name" value="RT_RNaseH_2"/>
</dbReference>
<dbReference type="InterPro" id="IPR043128">
    <property type="entry name" value="Rev_trsase/Diguanyl_cyclase"/>
</dbReference>
<dbReference type="PANTHER" id="PTHR37984">
    <property type="entry name" value="PROTEIN CBG26694"/>
    <property type="match status" value="1"/>
</dbReference>